<accession>A0A507C2S7</accession>
<dbReference type="AlphaFoldDB" id="A0A507C2S7"/>
<dbReference type="SUPFAM" id="SSF54160">
    <property type="entry name" value="Chromo domain-like"/>
    <property type="match status" value="1"/>
</dbReference>
<comment type="caution">
    <text evidence="2">The sequence shown here is derived from an EMBL/GenBank/DDBJ whole genome shotgun (WGS) entry which is preliminary data.</text>
</comment>
<dbReference type="Gene3D" id="2.40.50.40">
    <property type="match status" value="1"/>
</dbReference>
<evidence type="ECO:0000313" key="3">
    <source>
        <dbReference type="Proteomes" id="UP000320475"/>
    </source>
</evidence>
<dbReference type="InterPro" id="IPR000953">
    <property type="entry name" value="Chromo/chromo_shadow_dom"/>
</dbReference>
<reference evidence="2 3" key="1">
    <citation type="journal article" date="2019" name="Sci. Rep.">
        <title>Comparative genomics of chytrid fungi reveal insights into the obligate biotrophic and pathogenic lifestyle of Synchytrium endobioticum.</title>
        <authorList>
            <person name="van de Vossenberg B.T.L.H."/>
            <person name="Warris S."/>
            <person name="Nguyen H.D.T."/>
            <person name="van Gent-Pelzer M.P.E."/>
            <person name="Joly D.L."/>
            <person name="van de Geest H.C."/>
            <person name="Bonants P.J.M."/>
            <person name="Smith D.S."/>
            <person name="Levesque C.A."/>
            <person name="van der Lee T.A.J."/>
        </authorList>
    </citation>
    <scope>NUCLEOTIDE SEQUENCE [LARGE SCALE GENOMIC DNA]</scope>
    <source>
        <strain evidence="2 3">LEV6574</strain>
    </source>
</reference>
<organism evidence="2 3">
    <name type="scientific">Synchytrium endobioticum</name>
    <dbReference type="NCBI Taxonomy" id="286115"/>
    <lineage>
        <taxon>Eukaryota</taxon>
        <taxon>Fungi</taxon>
        <taxon>Fungi incertae sedis</taxon>
        <taxon>Chytridiomycota</taxon>
        <taxon>Chytridiomycota incertae sedis</taxon>
        <taxon>Chytridiomycetes</taxon>
        <taxon>Synchytriales</taxon>
        <taxon>Synchytriaceae</taxon>
        <taxon>Synchytrium</taxon>
    </lineage>
</organism>
<dbReference type="Pfam" id="PF00385">
    <property type="entry name" value="Chromo"/>
    <property type="match status" value="1"/>
</dbReference>
<sequence length="153" mass="17827">MADAMNFTIIPSGVRVKELIIPVSTLNHIRDNFDPSQLVIQEGLIKLKTRGAAVDATFEDLIAFPENKIGDVSDVAYQLQLPHGVRIHDVFNVMLLKKYIRSEDPDRSLPKPPIPYEDQEGWEIERIVDVRKRRNKYEYLIHWKNYPEADRSW</sequence>
<feature type="domain" description="Chromo" evidence="1">
    <location>
        <begin position="122"/>
        <end position="153"/>
    </location>
</feature>
<dbReference type="InterPro" id="IPR056924">
    <property type="entry name" value="SH3_Tf2-1"/>
</dbReference>
<dbReference type="Pfam" id="PF24626">
    <property type="entry name" value="SH3_Tf2-1"/>
    <property type="match status" value="1"/>
</dbReference>
<dbReference type="InterPro" id="IPR016197">
    <property type="entry name" value="Chromo-like_dom_sf"/>
</dbReference>
<proteinExistence type="predicted"/>
<dbReference type="Proteomes" id="UP000320475">
    <property type="component" value="Unassembled WGS sequence"/>
</dbReference>
<dbReference type="VEuPathDB" id="FungiDB:SeMB42_g04232"/>
<dbReference type="EMBL" id="QEAM01000977">
    <property type="protein sequence ID" value="TPX32384.1"/>
    <property type="molecule type" value="Genomic_DNA"/>
</dbReference>
<name>A0A507C2S7_9FUNG</name>
<dbReference type="CDD" id="cd00024">
    <property type="entry name" value="CD_CSD"/>
    <property type="match status" value="1"/>
</dbReference>
<dbReference type="InterPro" id="IPR023780">
    <property type="entry name" value="Chromo_domain"/>
</dbReference>
<evidence type="ECO:0000313" key="2">
    <source>
        <dbReference type="EMBL" id="TPX32384.1"/>
    </source>
</evidence>
<dbReference type="OrthoDB" id="2162520at2759"/>
<dbReference type="PROSITE" id="PS50013">
    <property type="entry name" value="CHROMO_2"/>
    <property type="match status" value="1"/>
</dbReference>
<gene>
    <name evidence="2" type="ORF">SeLEV6574_g08466</name>
</gene>
<feature type="non-terminal residue" evidence="2">
    <location>
        <position position="153"/>
    </location>
</feature>
<evidence type="ECO:0000259" key="1">
    <source>
        <dbReference type="PROSITE" id="PS50013"/>
    </source>
</evidence>
<protein>
    <recommendedName>
        <fullName evidence="1">Chromo domain-containing protein</fullName>
    </recommendedName>
</protein>